<gene>
    <name evidence="1" type="ORF">HAX54_032239</name>
</gene>
<name>A0ABS8RLD3_DATST</name>
<evidence type="ECO:0000313" key="1">
    <source>
        <dbReference type="EMBL" id="MCD7447621.1"/>
    </source>
</evidence>
<accession>A0ABS8RLD3</accession>
<comment type="caution">
    <text evidence="1">The sequence shown here is derived from an EMBL/GenBank/DDBJ whole genome shotgun (WGS) entry which is preliminary data.</text>
</comment>
<reference evidence="1 2" key="1">
    <citation type="journal article" date="2021" name="BMC Genomics">
        <title>Datura genome reveals duplications of psychoactive alkaloid biosynthetic genes and high mutation rate following tissue culture.</title>
        <authorList>
            <person name="Rajewski A."/>
            <person name="Carter-House D."/>
            <person name="Stajich J."/>
            <person name="Litt A."/>
        </authorList>
    </citation>
    <scope>NUCLEOTIDE SEQUENCE [LARGE SCALE GENOMIC DNA]</scope>
    <source>
        <strain evidence="1">AR-01</strain>
    </source>
</reference>
<protein>
    <submittedName>
        <fullName evidence="1">Uncharacterized protein</fullName>
    </submittedName>
</protein>
<sequence length="151" mass="16913">MVLLAKVNIILMPNVISSRNLSSILQMTRTCSKTTYKCTMRLATASILAQAKYQKVQTVVNVHRHPTIQFLQLADLMVLNTHTESRSTICSKINIEIPQDSLPASPSYLNSIVDEVIVKENEETDDEVLIPRGFRPRLAEDSTLRGSKITT</sequence>
<dbReference type="Proteomes" id="UP000823775">
    <property type="component" value="Unassembled WGS sequence"/>
</dbReference>
<dbReference type="EMBL" id="JACEIK010000041">
    <property type="protein sequence ID" value="MCD7447621.1"/>
    <property type="molecule type" value="Genomic_DNA"/>
</dbReference>
<organism evidence="1 2">
    <name type="scientific">Datura stramonium</name>
    <name type="common">Jimsonweed</name>
    <name type="synonym">Common thornapple</name>
    <dbReference type="NCBI Taxonomy" id="4076"/>
    <lineage>
        <taxon>Eukaryota</taxon>
        <taxon>Viridiplantae</taxon>
        <taxon>Streptophyta</taxon>
        <taxon>Embryophyta</taxon>
        <taxon>Tracheophyta</taxon>
        <taxon>Spermatophyta</taxon>
        <taxon>Magnoliopsida</taxon>
        <taxon>eudicotyledons</taxon>
        <taxon>Gunneridae</taxon>
        <taxon>Pentapetalae</taxon>
        <taxon>asterids</taxon>
        <taxon>lamiids</taxon>
        <taxon>Solanales</taxon>
        <taxon>Solanaceae</taxon>
        <taxon>Solanoideae</taxon>
        <taxon>Datureae</taxon>
        <taxon>Datura</taxon>
    </lineage>
</organism>
<keyword evidence="2" id="KW-1185">Reference proteome</keyword>
<evidence type="ECO:0000313" key="2">
    <source>
        <dbReference type="Proteomes" id="UP000823775"/>
    </source>
</evidence>
<proteinExistence type="predicted"/>